<reference evidence="3 4" key="1">
    <citation type="journal article" date="2018" name="J. Microbiol.">
        <title>Salicibibacter kimchii gen. nov., sp. nov., a moderately halophilic and alkalitolerant bacterium in the family Bacillaceae, isolated from kimchi.</title>
        <authorList>
            <person name="Jang J.Y."/>
            <person name="Oh Y.J."/>
            <person name="Lim S.K."/>
            <person name="Park H.K."/>
            <person name="Lee C."/>
            <person name="Kim J.Y."/>
            <person name="Lee M.A."/>
            <person name="Choi H.J."/>
        </authorList>
    </citation>
    <scope>NUCLEOTIDE SEQUENCE [LARGE SCALE GENOMIC DNA]</scope>
    <source>
        <strain evidence="3 4">NKC1-1</strain>
    </source>
</reference>
<keyword evidence="4" id="KW-1185">Reference proteome</keyword>
<dbReference type="RefSeq" id="WP_114371464.1">
    <property type="nucleotide sequence ID" value="NZ_CP031092.1"/>
</dbReference>
<dbReference type="Gene3D" id="3.10.290.10">
    <property type="entry name" value="RNA-binding S4 domain"/>
    <property type="match status" value="1"/>
</dbReference>
<dbReference type="InterPro" id="IPR002942">
    <property type="entry name" value="S4_RNA-bd"/>
</dbReference>
<dbReference type="PANTHER" id="PTHR13633:SF3">
    <property type="entry name" value="MITOCHONDRIAL TRANSCRIPTION RESCUE FACTOR 1"/>
    <property type="match status" value="1"/>
</dbReference>
<dbReference type="SMART" id="SM00363">
    <property type="entry name" value="S4"/>
    <property type="match status" value="1"/>
</dbReference>
<dbReference type="OrthoDB" id="9812787at2"/>
<proteinExistence type="predicted"/>
<evidence type="ECO:0000259" key="2">
    <source>
        <dbReference type="SMART" id="SM00363"/>
    </source>
</evidence>
<dbReference type="PROSITE" id="PS50889">
    <property type="entry name" value="S4"/>
    <property type="match status" value="1"/>
</dbReference>
<sequence>MEVYQHFRKEELPFIQQVEDWKSHVGMMYEAKLSGFLDPREREIVTAVVGRDETVHVAFFGGMPGAERQRALLYPFYEQAEEDRFQVTLFDVDYARKFTEIHHRDLLGALTSLGVKRELFGDITVTKDVLQFFCAKEIADFIELNLTKAGNTSLQTNPKPLSEAVRVEEEWQEDTGFVSSLRLDVVIAAMYRLPRSKVKPYIERERVKLNWKTTDHPATFVEEGDVISVRGKGRSTLIAVENRSRKGRLRIVFGRKKD</sequence>
<dbReference type="GO" id="GO:0003723">
    <property type="term" value="F:RNA binding"/>
    <property type="evidence" value="ECO:0007669"/>
    <property type="project" value="UniProtKB-KW"/>
</dbReference>
<dbReference type="InterPro" id="IPR036986">
    <property type="entry name" value="S4_RNA-bd_sf"/>
</dbReference>
<dbReference type="Proteomes" id="UP000252100">
    <property type="component" value="Chromosome"/>
</dbReference>
<dbReference type="EMBL" id="CP031092">
    <property type="protein sequence ID" value="AXF55461.1"/>
    <property type="molecule type" value="Genomic_DNA"/>
</dbReference>
<dbReference type="Pfam" id="PF01479">
    <property type="entry name" value="S4"/>
    <property type="match status" value="1"/>
</dbReference>
<dbReference type="KEGG" id="rue:DT065_05110"/>
<dbReference type="InterPro" id="IPR012677">
    <property type="entry name" value="Nucleotide-bd_a/b_plait_sf"/>
</dbReference>
<evidence type="ECO:0000313" key="4">
    <source>
        <dbReference type="Proteomes" id="UP000252100"/>
    </source>
</evidence>
<dbReference type="SUPFAM" id="SSF55174">
    <property type="entry name" value="Alpha-L RNA-binding motif"/>
    <property type="match status" value="1"/>
</dbReference>
<protein>
    <submittedName>
        <fullName evidence="3">RNA-binding protein</fullName>
    </submittedName>
</protein>
<dbReference type="CDD" id="cd00165">
    <property type="entry name" value="S4"/>
    <property type="match status" value="1"/>
</dbReference>
<organism evidence="3 4">
    <name type="scientific">Salicibibacter kimchii</name>
    <dbReference type="NCBI Taxonomy" id="2099786"/>
    <lineage>
        <taxon>Bacteria</taxon>
        <taxon>Bacillati</taxon>
        <taxon>Bacillota</taxon>
        <taxon>Bacilli</taxon>
        <taxon>Bacillales</taxon>
        <taxon>Bacillaceae</taxon>
        <taxon>Salicibibacter</taxon>
    </lineage>
</organism>
<gene>
    <name evidence="3" type="ORF">DT065_05110</name>
</gene>
<dbReference type="Pfam" id="PF17774">
    <property type="entry name" value="YlmH_RBD"/>
    <property type="match status" value="1"/>
</dbReference>
<evidence type="ECO:0000256" key="1">
    <source>
        <dbReference type="PROSITE-ProRule" id="PRU00182"/>
    </source>
</evidence>
<dbReference type="AlphaFoldDB" id="A0A345BWY0"/>
<keyword evidence="1" id="KW-0694">RNA-binding</keyword>
<dbReference type="Gene3D" id="3.30.70.330">
    <property type="match status" value="1"/>
</dbReference>
<dbReference type="Gene3D" id="3.30.1370.160">
    <property type="match status" value="1"/>
</dbReference>
<name>A0A345BWY0_9BACI</name>
<dbReference type="InterPro" id="IPR040591">
    <property type="entry name" value="RqcP2_RBD"/>
</dbReference>
<evidence type="ECO:0000313" key="3">
    <source>
        <dbReference type="EMBL" id="AXF55461.1"/>
    </source>
</evidence>
<feature type="domain" description="RNA-binding S4" evidence="2">
    <location>
        <begin position="181"/>
        <end position="242"/>
    </location>
</feature>
<accession>A0A345BWY0</accession>
<dbReference type="PANTHER" id="PTHR13633">
    <property type="entry name" value="MITOCHONDRIAL TRANSCRIPTION RESCUE FACTOR 1"/>
    <property type="match status" value="1"/>
</dbReference>